<keyword evidence="3" id="KW-0067">ATP-binding</keyword>
<proteinExistence type="inferred from homology"/>
<protein>
    <submittedName>
        <fullName evidence="3">ABC transporter ATP-binding protein</fullName>
    </submittedName>
</protein>
<name>A0A8S8X8Q2_9PROT</name>
<dbReference type="InterPro" id="IPR034646">
    <property type="entry name" value="ADCK3_dom"/>
</dbReference>
<dbReference type="Pfam" id="PF03109">
    <property type="entry name" value="ABC1"/>
    <property type="match status" value="1"/>
</dbReference>
<feature type="domain" description="ABC1 atypical kinase-like" evidence="2">
    <location>
        <begin position="84"/>
        <end position="318"/>
    </location>
</feature>
<keyword evidence="3" id="KW-0547">Nucleotide-binding</keyword>
<evidence type="ECO:0000313" key="3">
    <source>
        <dbReference type="EMBL" id="GIL39833.1"/>
    </source>
</evidence>
<dbReference type="InterPro" id="IPR011009">
    <property type="entry name" value="Kinase-like_dom_sf"/>
</dbReference>
<dbReference type="InterPro" id="IPR004147">
    <property type="entry name" value="ABC1_dom"/>
</dbReference>
<dbReference type="PANTHER" id="PTHR10566">
    <property type="entry name" value="CHAPERONE-ACTIVITY OF BC1 COMPLEX CABC1 -RELATED"/>
    <property type="match status" value="1"/>
</dbReference>
<organism evidence="3 4">
    <name type="scientific">Roseiterribacter gracilis</name>
    <dbReference type="NCBI Taxonomy" id="2812848"/>
    <lineage>
        <taxon>Bacteria</taxon>
        <taxon>Pseudomonadati</taxon>
        <taxon>Pseudomonadota</taxon>
        <taxon>Alphaproteobacteria</taxon>
        <taxon>Rhodospirillales</taxon>
        <taxon>Roseiterribacteraceae</taxon>
        <taxon>Roseiterribacter</taxon>
    </lineage>
</organism>
<accession>A0A8S8X8Q2</accession>
<gene>
    <name evidence="3" type="ORF">TMPK1_20700</name>
</gene>
<dbReference type="SUPFAM" id="SSF56112">
    <property type="entry name" value="Protein kinase-like (PK-like)"/>
    <property type="match status" value="1"/>
</dbReference>
<dbReference type="GO" id="GO:0005524">
    <property type="term" value="F:ATP binding"/>
    <property type="evidence" value="ECO:0007669"/>
    <property type="project" value="UniProtKB-KW"/>
</dbReference>
<dbReference type="CDD" id="cd13970">
    <property type="entry name" value="ABC1_ADCK3"/>
    <property type="match status" value="1"/>
</dbReference>
<dbReference type="AlphaFoldDB" id="A0A8S8X8Q2"/>
<dbReference type="PANTHER" id="PTHR10566:SF113">
    <property type="entry name" value="PROTEIN ACTIVITY OF BC1 COMPLEX KINASE 7, CHLOROPLASTIC"/>
    <property type="match status" value="1"/>
</dbReference>
<comment type="caution">
    <text evidence="3">The sequence shown here is derived from an EMBL/GenBank/DDBJ whole genome shotgun (WGS) entry which is preliminary data.</text>
</comment>
<reference evidence="3" key="1">
    <citation type="submission" date="2021-02" db="EMBL/GenBank/DDBJ databases">
        <title>Genome sequence of Rhodospirillales sp. strain TMPK1 isolated from soil.</title>
        <authorList>
            <person name="Nakai R."/>
            <person name="Kusada H."/>
            <person name="Tamaki H."/>
        </authorList>
    </citation>
    <scope>NUCLEOTIDE SEQUENCE</scope>
    <source>
        <strain evidence="3">TMPK1</strain>
    </source>
</reference>
<dbReference type="Proteomes" id="UP000681075">
    <property type="component" value="Unassembled WGS sequence"/>
</dbReference>
<dbReference type="RefSeq" id="WP_420242953.1">
    <property type="nucleotide sequence ID" value="NZ_BOPV01000001.1"/>
</dbReference>
<evidence type="ECO:0000313" key="4">
    <source>
        <dbReference type="Proteomes" id="UP000681075"/>
    </source>
</evidence>
<dbReference type="EMBL" id="BOPV01000001">
    <property type="protein sequence ID" value="GIL39833.1"/>
    <property type="molecule type" value="Genomic_DNA"/>
</dbReference>
<comment type="similarity">
    <text evidence="1">Belongs to the protein kinase superfamily. ADCK protein kinase family.</text>
</comment>
<evidence type="ECO:0000259" key="2">
    <source>
        <dbReference type="Pfam" id="PF03109"/>
    </source>
</evidence>
<evidence type="ECO:0000256" key="1">
    <source>
        <dbReference type="ARBA" id="ARBA00009670"/>
    </source>
</evidence>
<dbReference type="InterPro" id="IPR050154">
    <property type="entry name" value="UbiB_kinase"/>
</dbReference>
<keyword evidence="4" id="KW-1185">Reference proteome</keyword>
<sequence length="446" mass="49999">MSDSDDSSFTGRLSRTVRTSTAMAGLGARLAGKRFLGIEFDQEEHARALRQALGNLKGPLMKVAQFLATVPEAIPDEYVAELSQLQSNAPPMGWLFVKRRMASELGPDWKQRFASFEQTAAAAASLGQVHRATALDGRALACKLQYPDMASAVESDLNQLKIVLGIFERYDKAVSTGGIHAELAERLREELDYEREANNMRLYRAILADEPTIRIPEPVAELSTRRLLTMNWLDGEKVLDFVAAHPELRDTVARNLFRAWYVPFYRYGVIHGDPHLGNYQARGNGDVDLLDFGMIRVFPPRFVQAVIDLQRAIETNDDALAADAYRAWGFGEVKGELLATLNVWARFLYEPLLDDRVRKIGVAEGAVYGRETAMTVHKKLRELGGIKVPREFLLMDRAALGLGSVFIRLGAELNWHKLYHELIDGFDAAALEQRQRTLLAQHDVPH</sequence>